<dbReference type="InterPro" id="IPR000276">
    <property type="entry name" value="GPCR_Rhodpsn"/>
</dbReference>
<keyword evidence="4 9" id="KW-1133">Transmembrane helix</keyword>
<evidence type="ECO:0000256" key="4">
    <source>
        <dbReference type="ARBA" id="ARBA00022989"/>
    </source>
</evidence>
<proteinExistence type="predicted"/>
<comment type="subcellular location">
    <subcellularLocation>
        <location evidence="1">Cell membrane</location>
        <topology evidence="1">Multi-pass membrane protein</topology>
    </subcellularLocation>
</comment>
<organism evidence="11 12">
    <name type="scientific">Hydra vulgaris</name>
    <name type="common">Hydra</name>
    <name type="synonym">Hydra attenuata</name>
    <dbReference type="NCBI Taxonomy" id="6087"/>
    <lineage>
        <taxon>Eukaryota</taxon>
        <taxon>Metazoa</taxon>
        <taxon>Cnidaria</taxon>
        <taxon>Hydrozoa</taxon>
        <taxon>Hydroidolina</taxon>
        <taxon>Anthoathecata</taxon>
        <taxon>Aplanulata</taxon>
        <taxon>Hydridae</taxon>
        <taxon>Hydra</taxon>
    </lineage>
</organism>
<feature type="transmembrane region" description="Helical" evidence="9">
    <location>
        <begin position="228"/>
        <end position="252"/>
    </location>
</feature>
<feature type="transmembrane region" description="Helical" evidence="9">
    <location>
        <begin position="16"/>
        <end position="40"/>
    </location>
</feature>
<feature type="domain" description="G-protein coupled receptors family 1 profile" evidence="10">
    <location>
        <begin position="32"/>
        <end position="293"/>
    </location>
</feature>
<keyword evidence="7" id="KW-0675">Receptor</keyword>
<dbReference type="SUPFAM" id="SSF81321">
    <property type="entry name" value="Family A G protein-coupled receptor-like"/>
    <property type="match status" value="1"/>
</dbReference>
<keyword evidence="11" id="KW-1185">Reference proteome</keyword>
<feature type="transmembrane region" description="Helical" evidence="9">
    <location>
        <begin position="95"/>
        <end position="113"/>
    </location>
</feature>
<keyword evidence="6 9" id="KW-0472">Membrane</keyword>
<evidence type="ECO:0000256" key="8">
    <source>
        <dbReference type="ARBA" id="ARBA00023224"/>
    </source>
</evidence>
<keyword evidence="3 9" id="KW-0812">Transmembrane</keyword>
<dbReference type="PROSITE" id="PS50262">
    <property type="entry name" value="G_PROTEIN_RECEP_F1_2"/>
    <property type="match status" value="1"/>
</dbReference>
<dbReference type="Pfam" id="PF00001">
    <property type="entry name" value="7tm_1"/>
    <property type="match status" value="1"/>
</dbReference>
<dbReference type="RefSeq" id="XP_065674732.1">
    <property type="nucleotide sequence ID" value="XM_065818660.1"/>
</dbReference>
<keyword evidence="2" id="KW-1003">Cell membrane</keyword>
<evidence type="ECO:0000313" key="11">
    <source>
        <dbReference type="Proteomes" id="UP001652625"/>
    </source>
</evidence>
<feature type="transmembrane region" description="Helical" evidence="9">
    <location>
        <begin position="174"/>
        <end position="197"/>
    </location>
</feature>
<evidence type="ECO:0000259" key="10">
    <source>
        <dbReference type="PROSITE" id="PS50262"/>
    </source>
</evidence>
<evidence type="ECO:0000256" key="7">
    <source>
        <dbReference type="ARBA" id="ARBA00023170"/>
    </source>
</evidence>
<dbReference type="CDD" id="cd00637">
    <property type="entry name" value="7tm_classA_rhodopsin-like"/>
    <property type="match status" value="1"/>
</dbReference>
<reference evidence="12" key="1">
    <citation type="submission" date="2025-08" db="UniProtKB">
        <authorList>
            <consortium name="RefSeq"/>
        </authorList>
    </citation>
    <scope>IDENTIFICATION</scope>
</reference>
<dbReference type="InterPro" id="IPR017452">
    <property type="entry name" value="GPCR_Rhodpsn_7TM"/>
</dbReference>
<gene>
    <name evidence="12" type="primary">LOC136073443</name>
</gene>
<keyword evidence="5" id="KW-0297">G-protein coupled receptor</keyword>
<sequence>MNITTQTSPPNEPIEYAAIASLFVLSTTTTTINAGCLIIIKKSKKMLTIPSVHFIVNLLVVDLLQGMFVIPIYAIKKIKIQSKFWDNFVCDSFRFLYMITYYMSIFCVLLIALDRYIATAFIFKYRALIKIKTVRIITIASWIYVTTLCLIPFYKTPSQHITNQESDSCIYRPSNAWTITMLILNCFIPYLVILFFYSCIFKHIQNIENQSGRDSREDKSLSDNARNVLKIAVLVSICYAICWTPSVIYYVLSKFCLNNCFSNNLKNSYGQSKIEFAIKYVGFLNSLRAPIIYCLTIKEYRLKLSISRKGRMKTVSTTCETCTNMSQM</sequence>
<feature type="transmembrane region" description="Helical" evidence="9">
    <location>
        <begin position="52"/>
        <end position="75"/>
    </location>
</feature>
<evidence type="ECO:0000256" key="3">
    <source>
        <dbReference type="ARBA" id="ARBA00022692"/>
    </source>
</evidence>
<dbReference type="InterPro" id="IPR050569">
    <property type="entry name" value="TAAR"/>
</dbReference>
<dbReference type="PRINTS" id="PR00237">
    <property type="entry name" value="GPCRRHODOPSN"/>
</dbReference>
<accession>A0ABM4DJN4</accession>
<dbReference type="Proteomes" id="UP001652625">
    <property type="component" value="Chromosome 15"/>
</dbReference>
<dbReference type="GeneID" id="136073443"/>
<feature type="transmembrane region" description="Helical" evidence="9">
    <location>
        <begin position="134"/>
        <end position="154"/>
    </location>
</feature>
<evidence type="ECO:0000256" key="6">
    <source>
        <dbReference type="ARBA" id="ARBA00023136"/>
    </source>
</evidence>
<dbReference type="PANTHER" id="PTHR24249">
    <property type="entry name" value="HISTAMINE RECEPTOR-RELATED G-PROTEIN COUPLED RECEPTOR"/>
    <property type="match status" value="1"/>
</dbReference>
<keyword evidence="8" id="KW-0807">Transducer</keyword>
<evidence type="ECO:0000256" key="2">
    <source>
        <dbReference type="ARBA" id="ARBA00022475"/>
    </source>
</evidence>
<name>A0ABM4DJN4_HYDVU</name>
<evidence type="ECO:0000313" key="12">
    <source>
        <dbReference type="RefSeq" id="XP_065674732.1"/>
    </source>
</evidence>
<evidence type="ECO:0000256" key="1">
    <source>
        <dbReference type="ARBA" id="ARBA00004651"/>
    </source>
</evidence>
<dbReference type="PANTHER" id="PTHR24249:SF372">
    <property type="entry name" value="G-PROTEIN COUPLED RECEPTORS FAMILY 1 PROFILE DOMAIN-CONTAINING PROTEIN"/>
    <property type="match status" value="1"/>
</dbReference>
<evidence type="ECO:0000256" key="9">
    <source>
        <dbReference type="SAM" id="Phobius"/>
    </source>
</evidence>
<evidence type="ECO:0000256" key="5">
    <source>
        <dbReference type="ARBA" id="ARBA00023040"/>
    </source>
</evidence>
<dbReference type="Gene3D" id="1.20.1070.10">
    <property type="entry name" value="Rhodopsin 7-helix transmembrane proteins"/>
    <property type="match status" value="1"/>
</dbReference>
<protein>
    <submittedName>
        <fullName evidence="12">Beta-2 adrenergic receptor-like</fullName>
    </submittedName>
</protein>